<evidence type="ECO:0000256" key="1">
    <source>
        <dbReference type="SAM" id="Phobius"/>
    </source>
</evidence>
<keyword evidence="1" id="KW-0472">Membrane</keyword>
<organism evidence="2">
    <name type="scientific">Siphoviridae sp. cthu813</name>
    <dbReference type="NCBI Taxonomy" id="2825618"/>
    <lineage>
        <taxon>Viruses</taxon>
        <taxon>Duplodnaviria</taxon>
        <taxon>Heunggongvirae</taxon>
        <taxon>Uroviricota</taxon>
        <taxon>Caudoviricetes</taxon>
    </lineage>
</organism>
<accession>A0A8S5VI35</accession>
<dbReference type="EMBL" id="BK016270">
    <property type="protein sequence ID" value="DAG06429.1"/>
    <property type="molecule type" value="Genomic_DNA"/>
</dbReference>
<proteinExistence type="predicted"/>
<keyword evidence="1" id="KW-1133">Transmembrane helix</keyword>
<evidence type="ECO:0000313" key="2">
    <source>
        <dbReference type="EMBL" id="DAG06429.1"/>
    </source>
</evidence>
<sequence>MMSGVKRSQEKPRPGKNGAAIVYIIVKQNFLVGLRIIVTYMVHSILFSQSNRMILPINARIMRKKKGNVGLSN</sequence>
<protein>
    <submittedName>
        <fullName evidence="2">Uncharacterized protein</fullName>
    </submittedName>
</protein>
<feature type="transmembrane region" description="Helical" evidence="1">
    <location>
        <begin position="20"/>
        <end position="42"/>
    </location>
</feature>
<name>A0A8S5VI35_9CAUD</name>
<keyword evidence="1" id="KW-0812">Transmembrane</keyword>
<reference evidence="2" key="1">
    <citation type="journal article" date="2021" name="Proc. Natl. Acad. Sci. U.S.A.">
        <title>A Catalog of Tens of Thousands of Viruses from Human Metagenomes Reveals Hidden Associations with Chronic Diseases.</title>
        <authorList>
            <person name="Tisza M.J."/>
            <person name="Buck C.B."/>
        </authorList>
    </citation>
    <scope>NUCLEOTIDE SEQUENCE</scope>
    <source>
        <strain evidence="2">Cthu813</strain>
    </source>
</reference>